<dbReference type="Pfam" id="PF08246">
    <property type="entry name" value="Inhibitor_I29"/>
    <property type="match status" value="1"/>
</dbReference>
<keyword evidence="3" id="KW-0325">Glycoprotein</keyword>
<feature type="chain" id="PRO_5038067838" description="Peptidase C1A papain C-terminal domain-containing protein" evidence="5">
    <location>
        <begin position="21"/>
        <end position="1053"/>
    </location>
</feature>
<dbReference type="GO" id="GO:0006508">
    <property type="term" value="P:proteolysis"/>
    <property type="evidence" value="ECO:0007669"/>
    <property type="project" value="InterPro"/>
</dbReference>
<evidence type="ECO:0000256" key="3">
    <source>
        <dbReference type="ARBA" id="ARBA00023180"/>
    </source>
</evidence>
<dbReference type="EMBL" id="CP056072">
    <property type="protein sequence ID" value="UKK03039.2"/>
    <property type="molecule type" value="Genomic_DNA"/>
</dbReference>
<dbReference type="Gene3D" id="3.90.70.10">
    <property type="entry name" value="Cysteine proteinases"/>
    <property type="match status" value="1"/>
</dbReference>
<organism evidence="7 8">
    <name type="scientific">Theileria orientalis</name>
    <dbReference type="NCBI Taxonomy" id="68886"/>
    <lineage>
        <taxon>Eukaryota</taxon>
        <taxon>Sar</taxon>
        <taxon>Alveolata</taxon>
        <taxon>Apicomplexa</taxon>
        <taxon>Aconoidasida</taxon>
        <taxon>Piroplasmida</taxon>
        <taxon>Theileriidae</taxon>
        <taxon>Theileria</taxon>
    </lineage>
</organism>
<accession>A0A976QXK5</accession>
<keyword evidence="2" id="KW-0865">Zymogen</keyword>
<feature type="compositionally biased region" description="Acidic residues" evidence="4">
    <location>
        <begin position="168"/>
        <end position="194"/>
    </location>
</feature>
<evidence type="ECO:0000313" key="8">
    <source>
        <dbReference type="Proteomes" id="UP000244811"/>
    </source>
</evidence>
<dbReference type="Proteomes" id="UP000244811">
    <property type="component" value="Chromosome 4"/>
</dbReference>
<evidence type="ECO:0000256" key="5">
    <source>
        <dbReference type="SAM" id="SignalP"/>
    </source>
</evidence>
<sequence>MKRPLIVLILLCYGCKIVNCQYTHSVDCTLFKVRTEDASESSGYKDNDNSKYEYELKGLFKNQPLYTFHSGVKFVALLYNDEFVWQHTSSHDASKFPTELEIDPFNNTLWIKYGGMDFITFKFDNNKWNHSQDLSYGACKSVTIPDYSDPSAASTPASAPAEVKPEEKVEEEEAEKAEDAKEEESQVEETEEAPEDKSELEVEETEEVVEAGEGAQEAVEEKGVEEVVGPDPGEAAEVHDILQLQAKETEEKPVVYVEENATDEFEERLVLGSEEVLQEKETEEEAMKLEDSSSVDCTLFKVRTEDASESSGYKDNDNSKYEYELKGLFKNQPLYTFHSGVKFVALLYNDEFVWQHTSSHDASKFPTELEIDPFNNTLWIKYGGMDFITFKFDNNKWNHSQDLSYGACKSVTIPDYGFLPVTSLVDKPREKEVEKAPPLVVEAPDATELAEGDAVIAPEKVEEPEYAALVPVPEPEPKPEDEGPKTEAKEEAHVVPDEPADTAPVAEAKLAYEDVREEKTEKLEQLGERYKMRGTKADGVEGELGDYEVKLDFEFESAEIKYKAEEEKKAQEDEKEEELLRQRQKEEEEQERLKIEREKEAERLREIEREKEAERLREIEREKEAERLREIEREKEAERLREIEREKEAERLREIEKERESERKRREEELRKQREEELRRQKEELARKSELVFDQMKGYADDKGLEVVEGDFDKYLTGQIRTPQDNFVHEWKLKAVAEVLVKVDATLELEFEFATIQNFYVFAKKNSRVLFTLTQFKDSYANFRESAKIIESHNKNPNRLYNMDYNTFADMGRDMSLMSIPTTFNETEYVSGFPAHTQALNNQDIHVDWRKEGLVSHVITQGKCAICWAIPSVDVFNSFAAKRTGEKVPYSIQQVLDCVSPEYTCESGGSFVKVLEYIRDNKMCTYEEYPYVQEKKECQAQKCLNESNIKAVRKLKLNDALDFLKNNGPFVTMVNTTQEFFLYGGGIYDGPLGRDGGHSFLVVGHGYDRDKGVNYWIAKNSWGETWGEDGYFRILDDSGHRSATFLGYAYGIE</sequence>
<keyword evidence="5" id="KW-0732">Signal</keyword>
<name>A0A976QXK5_THEOR</name>
<feature type="compositionally biased region" description="Low complexity" evidence="4">
    <location>
        <begin position="148"/>
        <end position="162"/>
    </location>
</feature>
<evidence type="ECO:0000256" key="1">
    <source>
        <dbReference type="ARBA" id="ARBA00008455"/>
    </source>
</evidence>
<dbReference type="InterPro" id="IPR025661">
    <property type="entry name" value="Pept_asp_AS"/>
</dbReference>
<dbReference type="SMART" id="SM00645">
    <property type="entry name" value="Pept_C1"/>
    <property type="match status" value="1"/>
</dbReference>
<dbReference type="SUPFAM" id="SSF54001">
    <property type="entry name" value="Cysteine proteinases"/>
    <property type="match status" value="1"/>
</dbReference>
<dbReference type="PANTHER" id="PTHR12411">
    <property type="entry name" value="CYSTEINE PROTEASE FAMILY C1-RELATED"/>
    <property type="match status" value="1"/>
</dbReference>
<feature type="domain" description="Peptidase C1A papain C-terminal" evidence="6">
    <location>
        <begin position="843"/>
        <end position="1052"/>
    </location>
</feature>
<dbReference type="PROSITE" id="PS00640">
    <property type="entry name" value="THIOL_PROTEASE_ASN"/>
    <property type="match status" value="1"/>
</dbReference>
<dbReference type="GO" id="GO:0008234">
    <property type="term" value="F:cysteine-type peptidase activity"/>
    <property type="evidence" value="ECO:0007669"/>
    <property type="project" value="InterPro"/>
</dbReference>
<evidence type="ECO:0000256" key="4">
    <source>
        <dbReference type="SAM" id="MobiDB-lite"/>
    </source>
</evidence>
<feature type="signal peptide" evidence="5">
    <location>
        <begin position="1"/>
        <end position="20"/>
    </location>
</feature>
<feature type="region of interest" description="Disordered" evidence="4">
    <location>
        <begin position="565"/>
        <end position="595"/>
    </location>
</feature>
<dbReference type="Pfam" id="PF00112">
    <property type="entry name" value="Peptidase_C1"/>
    <property type="match status" value="1"/>
</dbReference>
<comment type="similarity">
    <text evidence="1">Belongs to the peptidase C1 family.</text>
</comment>
<gene>
    <name evidence="7" type="ORF">MACK_003141</name>
</gene>
<evidence type="ECO:0000313" key="7">
    <source>
        <dbReference type="EMBL" id="UKK03039.2"/>
    </source>
</evidence>
<reference evidence="7" key="1">
    <citation type="submission" date="2022-07" db="EMBL/GenBank/DDBJ databases">
        <title>Evaluation of T. orientalis genome assembly methods using nanopore sequencing and analysis of variation between genomes.</title>
        <authorList>
            <person name="Yam J."/>
            <person name="Micallef M.L."/>
            <person name="Liu M."/>
            <person name="Djordjevic S.P."/>
            <person name="Bogema D.R."/>
            <person name="Jenkins C."/>
        </authorList>
    </citation>
    <scope>NUCLEOTIDE SEQUENCE</scope>
    <source>
        <strain evidence="7">Goon Nure</strain>
    </source>
</reference>
<feature type="compositionally biased region" description="Acidic residues" evidence="4">
    <location>
        <begin position="201"/>
        <end position="210"/>
    </location>
</feature>
<dbReference type="InterPro" id="IPR013128">
    <property type="entry name" value="Peptidase_C1A"/>
</dbReference>
<proteinExistence type="inferred from homology"/>
<evidence type="ECO:0000259" key="6">
    <source>
        <dbReference type="SMART" id="SM00645"/>
    </source>
</evidence>
<dbReference type="CDD" id="cd02248">
    <property type="entry name" value="Peptidase_C1A"/>
    <property type="match status" value="1"/>
</dbReference>
<dbReference type="InterPro" id="IPR038765">
    <property type="entry name" value="Papain-like_cys_pep_sf"/>
</dbReference>
<dbReference type="InterPro" id="IPR039417">
    <property type="entry name" value="Peptidase_C1A_papain-like"/>
</dbReference>
<feature type="region of interest" description="Disordered" evidence="4">
    <location>
        <begin position="148"/>
        <end position="232"/>
    </location>
</feature>
<dbReference type="AlphaFoldDB" id="A0A976QXK5"/>
<dbReference type="InterPro" id="IPR013201">
    <property type="entry name" value="Prot_inhib_I29"/>
</dbReference>
<feature type="compositionally biased region" description="Basic and acidic residues" evidence="4">
    <location>
        <begin position="475"/>
        <end position="496"/>
    </location>
</feature>
<protein>
    <recommendedName>
        <fullName evidence="6">Peptidase C1A papain C-terminal domain-containing protein</fullName>
    </recommendedName>
</protein>
<dbReference type="InterPro" id="IPR000668">
    <property type="entry name" value="Peptidase_C1A_C"/>
</dbReference>
<feature type="region of interest" description="Disordered" evidence="4">
    <location>
        <begin position="471"/>
        <end position="497"/>
    </location>
</feature>
<evidence type="ECO:0000256" key="2">
    <source>
        <dbReference type="ARBA" id="ARBA00023145"/>
    </source>
</evidence>